<reference evidence="1" key="1">
    <citation type="journal article" date="2015" name="Nature">
        <title>Complex archaea that bridge the gap between prokaryotes and eukaryotes.</title>
        <authorList>
            <person name="Spang A."/>
            <person name="Saw J.H."/>
            <person name="Jorgensen S.L."/>
            <person name="Zaremba-Niedzwiedzka K."/>
            <person name="Martijn J."/>
            <person name="Lind A.E."/>
            <person name="van Eijk R."/>
            <person name="Schleper C."/>
            <person name="Guy L."/>
            <person name="Ettema T.J."/>
        </authorList>
    </citation>
    <scope>NUCLEOTIDE SEQUENCE</scope>
</reference>
<proteinExistence type="predicted"/>
<protein>
    <submittedName>
        <fullName evidence="1">Uncharacterized protein</fullName>
    </submittedName>
</protein>
<dbReference type="EMBL" id="LAZR01023349">
    <property type="protein sequence ID" value="KKL78796.1"/>
    <property type="molecule type" value="Genomic_DNA"/>
</dbReference>
<accession>A0A0F9FK11</accession>
<comment type="caution">
    <text evidence="1">The sequence shown here is derived from an EMBL/GenBank/DDBJ whole genome shotgun (WGS) entry which is preliminary data.</text>
</comment>
<name>A0A0F9FK11_9ZZZZ</name>
<gene>
    <name evidence="1" type="ORF">LCGC14_2021230</name>
</gene>
<evidence type="ECO:0000313" key="1">
    <source>
        <dbReference type="EMBL" id="KKL78796.1"/>
    </source>
</evidence>
<sequence length="79" mass="8636">MAESMRESDLRHGAVVMVTRDSPPGIERLRGYYGAMGVVTKAGGVNFGRGPGLHTCGRAEVSWMFHCRYLVLLEAAHSE</sequence>
<organism evidence="1">
    <name type="scientific">marine sediment metagenome</name>
    <dbReference type="NCBI Taxonomy" id="412755"/>
    <lineage>
        <taxon>unclassified sequences</taxon>
        <taxon>metagenomes</taxon>
        <taxon>ecological metagenomes</taxon>
    </lineage>
</organism>
<dbReference type="AlphaFoldDB" id="A0A0F9FK11"/>